<feature type="region of interest" description="Disordered" evidence="3">
    <location>
        <begin position="354"/>
        <end position="389"/>
    </location>
</feature>
<dbReference type="GO" id="GO:0070182">
    <property type="term" value="F:DNA polymerase binding"/>
    <property type="evidence" value="ECO:0000318"/>
    <property type="project" value="GO_Central"/>
</dbReference>
<dbReference type="CDD" id="cd08674">
    <property type="entry name" value="Cdt1_m"/>
    <property type="match status" value="1"/>
</dbReference>
<dbReference type="PANTHER" id="PTHR28637">
    <property type="entry name" value="DNA REPLICATION FACTOR CDT1"/>
    <property type="match status" value="1"/>
</dbReference>
<dbReference type="GO" id="GO:0000278">
    <property type="term" value="P:mitotic cell cycle"/>
    <property type="evidence" value="ECO:0000318"/>
    <property type="project" value="GO_Central"/>
</dbReference>
<dbReference type="GO" id="GO:0003677">
    <property type="term" value="F:DNA binding"/>
    <property type="evidence" value="ECO:0000318"/>
    <property type="project" value="GO_Central"/>
</dbReference>
<evidence type="ECO:0000313" key="6">
    <source>
        <dbReference type="Proteomes" id="UP000036987"/>
    </source>
</evidence>
<evidence type="ECO:0000313" key="5">
    <source>
        <dbReference type="EMBL" id="KMZ56124.1"/>
    </source>
</evidence>
<dbReference type="Pfam" id="PF16679">
    <property type="entry name" value="CDT1_C"/>
    <property type="match status" value="1"/>
</dbReference>
<evidence type="ECO:0000256" key="3">
    <source>
        <dbReference type="SAM" id="MobiDB-lite"/>
    </source>
</evidence>
<dbReference type="CDD" id="cd08767">
    <property type="entry name" value="Cdt1_c"/>
    <property type="match status" value="1"/>
</dbReference>
<dbReference type="GO" id="GO:0030174">
    <property type="term" value="P:regulation of DNA-templated DNA replication initiation"/>
    <property type="evidence" value="ECO:0000318"/>
    <property type="project" value="GO_Central"/>
</dbReference>
<dbReference type="InterPro" id="IPR045173">
    <property type="entry name" value="Cdt1"/>
</dbReference>
<dbReference type="OrthoDB" id="341730at2759"/>
<dbReference type="GO" id="GO:0000076">
    <property type="term" value="P:DNA replication checkpoint signaling"/>
    <property type="evidence" value="ECO:0000318"/>
    <property type="project" value="GO_Central"/>
</dbReference>
<dbReference type="InterPro" id="IPR014939">
    <property type="entry name" value="CDT1_Gemini-bd-like"/>
</dbReference>
<dbReference type="OMA" id="THKMIAG"/>
<organism evidence="5 6">
    <name type="scientific">Zostera marina</name>
    <name type="common">Eelgrass</name>
    <dbReference type="NCBI Taxonomy" id="29655"/>
    <lineage>
        <taxon>Eukaryota</taxon>
        <taxon>Viridiplantae</taxon>
        <taxon>Streptophyta</taxon>
        <taxon>Embryophyta</taxon>
        <taxon>Tracheophyta</taxon>
        <taxon>Spermatophyta</taxon>
        <taxon>Magnoliopsida</taxon>
        <taxon>Liliopsida</taxon>
        <taxon>Zosteraceae</taxon>
        <taxon>Zostera</taxon>
    </lineage>
</organism>
<dbReference type="InterPro" id="IPR032054">
    <property type="entry name" value="Cdt1_C"/>
</dbReference>
<dbReference type="Gene3D" id="1.10.10.1420">
    <property type="entry name" value="DNA replication factor Cdt1, C-terminal WH domain"/>
    <property type="match status" value="1"/>
</dbReference>
<dbReference type="SMART" id="SM01075">
    <property type="entry name" value="CDT1"/>
    <property type="match status" value="1"/>
</dbReference>
<keyword evidence="6" id="KW-1185">Reference proteome</keyword>
<keyword evidence="2" id="KW-0131">Cell cycle</keyword>
<dbReference type="EMBL" id="LFYR01002227">
    <property type="protein sequence ID" value="KMZ56124.1"/>
    <property type="molecule type" value="Genomic_DNA"/>
</dbReference>
<dbReference type="InterPro" id="IPR038090">
    <property type="entry name" value="Cdt1_C_WH_dom_sf"/>
</dbReference>
<dbReference type="AlphaFoldDB" id="A0A0K9NHB3"/>
<dbReference type="GO" id="GO:0005634">
    <property type="term" value="C:nucleus"/>
    <property type="evidence" value="ECO:0000318"/>
    <property type="project" value="GO_Central"/>
</dbReference>
<gene>
    <name evidence="5" type="ORF">ZOSMA_99G00550</name>
</gene>
<dbReference type="Proteomes" id="UP000036987">
    <property type="component" value="Unassembled WGS sequence"/>
</dbReference>
<feature type="compositionally biased region" description="Polar residues" evidence="3">
    <location>
        <begin position="380"/>
        <end position="389"/>
    </location>
</feature>
<proteinExistence type="inferred from homology"/>
<comment type="similarity">
    <text evidence="1">Belongs to the Cdt1 family.</text>
</comment>
<feature type="domain" description="CDT1 Geminin-binding" evidence="4">
    <location>
        <begin position="124"/>
        <end position="256"/>
    </location>
</feature>
<dbReference type="STRING" id="29655.A0A0K9NHB3"/>
<comment type="caution">
    <text evidence="5">The sequence shown here is derived from an EMBL/GenBank/DDBJ whole genome shotgun (WGS) entry which is preliminary data.</text>
</comment>
<evidence type="ECO:0000256" key="1">
    <source>
        <dbReference type="ARBA" id="ARBA00008356"/>
    </source>
</evidence>
<name>A0A0K9NHB3_ZOSMR</name>
<dbReference type="GO" id="GO:0071163">
    <property type="term" value="P:DNA replication preinitiation complex assembly"/>
    <property type="evidence" value="ECO:0000318"/>
    <property type="project" value="GO_Central"/>
</dbReference>
<reference evidence="6" key="1">
    <citation type="journal article" date="2016" name="Nature">
        <title>The genome of the seagrass Zostera marina reveals angiosperm adaptation to the sea.</title>
        <authorList>
            <person name="Olsen J.L."/>
            <person name="Rouze P."/>
            <person name="Verhelst B."/>
            <person name="Lin Y.-C."/>
            <person name="Bayer T."/>
            <person name="Collen J."/>
            <person name="Dattolo E."/>
            <person name="De Paoli E."/>
            <person name="Dittami S."/>
            <person name="Maumus F."/>
            <person name="Michel G."/>
            <person name="Kersting A."/>
            <person name="Lauritano C."/>
            <person name="Lohaus R."/>
            <person name="Toepel M."/>
            <person name="Tonon T."/>
            <person name="Vanneste K."/>
            <person name="Amirebrahimi M."/>
            <person name="Brakel J."/>
            <person name="Bostroem C."/>
            <person name="Chovatia M."/>
            <person name="Grimwood J."/>
            <person name="Jenkins J.W."/>
            <person name="Jueterbock A."/>
            <person name="Mraz A."/>
            <person name="Stam W.T."/>
            <person name="Tice H."/>
            <person name="Bornberg-Bauer E."/>
            <person name="Green P.J."/>
            <person name="Pearson G.A."/>
            <person name="Procaccini G."/>
            <person name="Duarte C.M."/>
            <person name="Schmutz J."/>
            <person name="Reusch T.B.H."/>
            <person name="Van de Peer Y."/>
        </authorList>
    </citation>
    <scope>NUCLEOTIDE SEQUENCE [LARGE SCALE GENOMIC DNA]</scope>
    <source>
        <strain evidence="6">cv. Finnish</strain>
    </source>
</reference>
<dbReference type="SUPFAM" id="SSF46785">
    <property type="entry name" value="Winged helix' DNA-binding domain"/>
    <property type="match status" value="1"/>
</dbReference>
<dbReference type="PANTHER" id="PTHR28637:SF1">
    <property type="entry name" value="DNA REPLICATION FACTOR CDT1"/>
    <property type="match status" value="1"/>
</dbReference>
<protein>
    <recommendedName>
        <fullName evidence="4">CDT1 Geminin-binding domain-containing protein</fullName>
    </recommendedName>
</protein>
<dbReference type="InterPro" id="IPR036390">
    <property type="entry name" value="WH_DNA-bd_sf"/>
</dbReference>
<evidence type="ECO:0000259" key="4">
    <source>
        <dbReference type="SMART" id="SM01075"/>
    </source>
</evidence>
<dbReference type="Pfam" id="PF08839">
    <property type="entry name" value="CDT1"/>
    <property type="match status" value="1"/>
</dbReference>
<sequence length="580" mass="65418">MTKPGYQTSEEDRCYTSVTTTPIKYSVRHAIRSHLTSSDIDQIRTPEKQIDPPRFPRGRGVIYSLKQVKKAASSASGLQNEERETGIGNENIMAEHQMIEYDHGLGCVDFSPKRSKRKKPVVDILEKYEKLAKFFKCMENSISLLRLKGQTSTFSNICPKIEHLTDMRFSYSHLAQLKYILPEAILLKKILSHDEMTGCMNHDLQINVVVDAFGDIAKQKQKNGYSFLTTIFRKRLEDFHKDHPKGDDVPKGSLPEPFNYEKPNKTLKMTEHSFPSSTSSTSSEFLNHLISEEQFAVVSHLPWSFKRRFSERSPDKDALLFNTKLSKIESSCSMVSSSTSVRKCNFPTVNQLSLQSSKEGSSNEDENISVTGESGDCHTTPAQNSTPTKCVSTPITLMTHTSQPSTPKVVVTKIDDIFAPVRKSVRRSLYLTLEKCVESNDDAEAFTDNSDDAVLSFLPKSLLQSVKEKERKAMEEQKIRVSESKRQKLISGLPKLFDIIHLIFQSAKRSIITKEELVAKIIASHLNIVDGKQVEEELKLLEELVPEWISGKMSINGGYVFCVNKISGPVLIRQKLAEAK</sequence>
<evidence type="ECO:0000256" key="2">
    <source>
        <dbReference type="ARBA" id="ARBA00023306"/>
    </source>
</evidence>
<accession>A0A0K9NHB3</accession>